<evidence type="ECO:0000313" key="5">
    <source>
        <dbReference type="Proteomes" id="UP000198564"/>
    </source>
</evidence>
<dbReference type="SUPFAM" id="SSF89623">
    <property type="entry name" value="Ribose/Galactose isomerase RpiB/AlsB"/>
    <property type="match status" value="1"/>
</dbReference>
<dbReference type="Gene3D" id="3.40.1400.10">
    <property type="entry name" value="Sugar-phosphate isomerase, RpiB/LacA/LacB"/>
    <property type="match status" value="1"/>
</dbReference>
<dbReference type="InterPro" id="IPR036569">
    <property type="entry name" value="RpiB_LacA_LacB_sf"/>
</dbReference>
<dbReference type="NCBIfam" id="NF006381">
    <property type="entry name" value="PRK08622.1"/>
    <property type="match status" value="1"/>
</dbReference>
<dbReference type="NCBIfam" id="TIGR00689">
    <property type="entry name" value="rpiB_lacA_lacB"/>
    <property type="match status" value="1"/>
</dbReference>
<dbReference type="RefSeq" id="WP_091633008.1">
    <property type="nucleotide sequence ID" value="NZ_FNYW01000004.1"/>
</dbReference>
<accession>A0A1H6RTX6</accession>
<dbReference type="GO" id="GO:0005988">
    <property type="term" value="P:lactose metabolic process"/>
    <property type="evidence" value="ECO:0007669"/>
    <property type="project" value="UniProtKB-KW"/>
</dbReference>
<dbReference type="GO" id="GO:0009052">
    <property type="term" value="P:pentose-phosphate shunt, non-oxidative branch"/>
    <property type="evidence" value="ECO:0007669"/>
    <property type="project" value="TreeGrafter"/>
</dbReference>
<dbReference type="GO" id="GO:0019316">
    <property type="term" value="P:D-allose catabolic process"/>
    <property type="evidence" value="ECO:0007669"/>
    <property type="project" value="TreeGrafter"/>
</dbReference>
<dbReference type="STRING" id="1130080.SAMN04488113_10495"/>
<evidence type="ECO:0000256" key="1">
    <source>
        <dbReference type="ARBA" id="ARBA00008754"/>
    </source>
</evidence>
<keyword evidence="5" id="KW-1185">Reference proteome</keyword>
<dbReference type="PANTHER" id="PTHR30345">
    <property type="entry name" value="RIBOSE-5-PHOSPHATE ISOMERASE B"/>
    <property type="match status" value="1"/>
</dbReference>
<reference evidence="5" key="1">
    <citation type="submission" date="2016-10" db="EMBL/GenBank/DDBJ databases">
        <authorList>
            <person name="Varghese N."/>
            <person name="Submissions S."/>
        </authorList>
    </citation>
    <scope>NUCLEOTIDE SEQUENCE [LARGE SCALE GENOMIC DNA]</scope>
    <source>
        <strain evidence="5">DSM 25751</strain>
    </source>
</reference>
<dbReference type="Proteomes" id="UP000198564">
    <property type="component" value="Unassembled WGS sequence"/>
</dbReference>
<evidence type="ECO:0000256" key="3">
    <source>
        <dbReference type="ARBA" id="ARBA00023235"/>
    </source>
</evidence>
<dbReference type="PANTHER" id="PTHR30345:SF0">
    <property type="entry name" value="DNA DAMAGE-REPAIR_TOLERATION PROTEIN DRT102"/>
    <property type="match status" value="1"/>
</dbReference>
<evidence type="ECO:0000256" key="2">
    <source>
        <dbReference type="ARBA" id="ARBA00022736"/>
    </source>
</evidence>
<sequence length="171" mass="18757">MIIALGNDHIVTDTKIAVSDYLKKQGHEIIDVGTHDFTRTHYPIYGKKVGEAVASGKADLGVVICGTGVGIANGVNKVKGVRAALVRDITTAVYAKENLNANVIGFGGKITGEHLIFACIDNFIEAEYKENKKNNDIVQKIMSLENEENIEKTNKKFAEFLGKWDKGEYQD</sequence>
<name>A0A1H6RTX6_9LACT</name>
<dbReference type="InterPro" id="IPR003500">
    <property type="entry name" value="RpiB_LacA_LacB"/>
</dbReference>
<organism evidence="4 5">
    <name type="scientific">Alkalibacterium gilvum</name>
    <dbReference type="NCBI Taxonomy" id="1130080"/>
    <lineage>
        <taxon>Bacteria</taxon>
        <taxon>Bacillati</taxon>
        <taxon>Bacillota</taxon>
        <taxon>Bacilli</taxon>
        <taxon>Lactobacillales</taxon>
        <taxon>Carnobacteriaceae</taxon>
        <taxon>Alkalibacterium</taxon>
    </lineage>
</organism>
<dbReference type="Pfam" id="PF02502">
    <property type="entry name" value="LacAB_rpiB"/>
    <property type="match status" value="1"/>
</dbReference>
<dbReference type="EMBL" id="FNYW01000004">
    <property type="protein sequence ID" value="SEI59203.1"/>
    <property type="molecule type" value="Genomic_DNA"/>
</dbReference>
<dbReference type="OrthoDB" id="1778624at2"/>
<comment type="similarity">
    <text evidence="1">Belongs to the LacAB/RpiB family.</text>
</comment>
<protein>
    <submittedName>
        <fullName evidence="4">Galactose-6-phosphate isomerase</fullName>
    </submittedName>
</protein>
<gene>
    <name evidence="4" type="ORF">SAMN04488113_10495</name>
</gene>
<dbReference type="AlphaFoldDB" id="A0A1H6RTX6"/>
<keyword evidence="2" id="KW-0423">Lactose metabolism</keyword>
<dbReference type="GO" id="GO:0004751">
    <property type="term" value="F:ribose-5-phosphate isomerase activity"/>
    <property type="evidence" value="ECO:0007669"/>
    <property type="project" value="TreeGrafter"/>
</dbReference>
<keyword evidence="3 4" id="KW-0413">Isomerase</keyword>
<evidence type="ECO:0000313" key="4">
    <source>
        <dbReference type="EMBL" id="SEI59203.1"/>
    </source>
</evidence>
<dbReference type="PIRSF" id="PIRSF005384">
    <property type="entry name" value="RpiB_LacA_B"/>
    <property type="match status" value="1"/>
</dbReference>
<proteinExistence type="inferred from homology"/>